<proteinExistence type="predicted"/>
<comment type="caution">
    <text evidence="2">The sequence shown here is derived from an EMBL/GenBank/DDBJ whole genome shotgun (WGS) entry which is preliminary data.</text>
</comment>
<accession>A0ABU4HWG1</accession>
<feature type="region of interest" description="Disordered" evidence="1">
    <location>
        <begin position="44"/>
        <end position="89"/>
    </location>
</feature>
<feature type="compositionally biased region" description="Gly residues" evidence="1">
    <location>
        <begin position="56"/>
        <end position="69"/>
    </location>
</feature>
<feature type="compositionally biased region" description="Low complexity" evidence="1">
    <location>
        <begin position="44"/>
        <end position="55"/>
    </location>
</feature>
<reference evidence="3" key="1">
    <citation type="submission" date="2023-07" db="EMBL/GenBank/DDBJ databases">
        <title>Conexibacter stalactiti sp. nov., isolated from stalactites in a lava cave and emended description of the genus Conexibacter.</title>
        <authorList>
            <person name="Lee S.D."/>
        </authorList>
    </citation>
    <scope>NUCLEOTIDE SEQUENCE [LARGE SCALE GENOMIC DNA]</scope>
    <source>
        <strain evidence="3">KCTC 39840</strain>
    </source>
</reference>
<evidence type="ECO:0000313" key="3">
    <source>
        <dbReference type="Proteomes" id="UP001284601"/>
    </source>
</evidence>
<name>A0ABU4HWG1_9ACTN</name>
<evidence type="ECO:0000256" key="1">
    <source>
        <dbReference type="SAM" id="MobiDB-lite"/>
    </source>
</evidence>
<keyword evidence="3" id="KW-1185">Reference proteome</keyword>
<dbReference type="Proteomes" id="UP001284601">
    <property type="component" value="Unassembled WGS sequence"/>
</dbReference>
<organism evidence="2 3">
    <name type="scientific">Conexibacter stalactiti</name>
    <dbReference type="NCBI Taxonomy" id="1940611"/>
    <lineage>
        <taxon>Bacteria</taxon>
        <taxon>Bacillati</taxon>
        <taxon>Actinomycetota</taxon>
        <taxon>Thermoleophilia</taxon>
        <taxon>Solirubrobacterales</taxon>
        <taxon>Conexibacteraceae</taxon>
        <taxon>Conexibacter</taxon>
    </lineage>
</organism>
<evidence type="ECO:0000313" key="2">
    <source>
        <dbReference type="EMBL" id="MDW5597662.1"/>
    </source>
</evidence>
<sequence>MGILSGVGRLLNKAVDGAEDLGRDALQAGEQILDRVVDGLSGAAASAGSSSVGSTGSAGGSTWSGGPSGAGTSKGLPIPSMRPRPQTSRGLAVSRFFSGLPTSKGLSARTPSSKGLPIPSMRPRAENVALAKAMMRVNNVVAATNRVSGAMTRAAAHIEKTKKPSLFERAGSFAMDLNPAAGGLSMGRYAFDVVRGEASLSDAPREMIKAGIKSNPILRPLATAGDAYFDEGDPLGILPVARTAAHVGAITGGLRALGVPISDKWASRLAFVDVTTVLGSGVLAARSTHDYVHHRGSFGAMASQTAGFGLGAAGIALPFMRGAGAFSKLGSGRLAARGIEAEEIPEDAVQVISSGKDLLEYGSQIRPGGEDESSRTGGYARGGRVLRAETALVGERGPEIVQLPAGSNVIPAHRSRELLELAGAGAESARAVAAPRQLYVHQYLDGREVGLATVRDLDDDEQWDRGGGRWASSMV</sequence>
<gene>
    <name evidence="2" type="ORF">R7226_25145</name>
</gene>
<dbReference type="EMBL" id="JAWSTH010000097">
    <property type="protein sequence ID" value="MDW5597662.1"/>
    <property type="molecule type" value="Genomic_DNA"/>
</dbReference>
<protein>
    <submittedName>
        <fullName evidence="2">Uncharacterized protein</fullName>
    </submittedName>
</protein>
<dbReference type="RefSeq" id="WP_318600128.1">
    <property type="nucleotide sequence ID" value="NZ_JAWSTH010000097.1"/>
</dbReference>
<reference evidence="2 3" key="2">
    <citation type="submission" date="2023-10" db="EMBL/GenBank/DDBJ databases">
        <authorList>
            <person name="Han X.F."/>
        </authorList>
    </citation>
    <scope>NUCLEOTIDE SEQUENCE [LARGE SCALE GENOMIC DNA]</scope>
    <source>
        <strain evidence="2 3">KCTC 39840</strain>
    </source>
</reference>